<gene>
    <name evidence="1" type="ORF">MLD38_012690</name>
</gene>
<dbReference type="Proteomes" id="UP001057402">
    <property type="component" value="Chromosome 4"/>
</dbReference>
<reference evidence="2" key="1">
    <citation type="journal article" date="2023" name="Front. Plant Sci.">
        <title>Chromosomal-level genome assembly of Melastoma candidum provides insights into trichome evolution.</title>
        <authorList>
            <person name="Zhong Y."/>
            <person name="Wu W."/>
            <person name="Sun C."/>
            <person name="Zou P."/>
            <person name="Liu Y."/>
            <person name="Dai S."/>
            <person name="Zhou R."/>
        </authorList>
    </citation>
    <scope>NUCLEOTIDE SEQUENCE [LARGE SCALE GENOMIC DNA]</scope>
</reference>
<protein>
    <submittedName>
        <fullName evidence="1">Uncharacterized protein</fullName>
    </submittedName>
</protein>
<organism evidence="1 2">
    <name type="scientific">Melastoma candidum</name>
    <dbReference type="NCBI Taxonomy" id="119954"/>
    <lineage>
        <taxon>Eukaryota</taxon>
        <taxon>Viridiplantae</taxon>
        <taxon>Streptophyta</taxon>
        <taxon>Embryophyta</taxon>
        <taxon>Tracheophyta</taxon>
        <taxon>Spermatophyta</taxon>
        <taxon>Magnoliopsida</taxon>
        <taxon>eudicotyledons</taxon>
        <taxon>Gunneridae</taxon>
        <taxon>Pentapetalae</taxon>
        <taxon>rosids</taxon>
        <taxon>malvids</taxon>
        <taxon>Myrtales</taxon>
        <taxon>Melastomataceae</taxon>
        <taxon>Melastomatoideae</taxon>
        <taxon>Melastomateae</taxon>
        <taxon>Melastoma</taxon>
    </lineage>
</organism>
<accession>A0ACB9R747</accession>
<dbReference type="EMBL" id="CM042883">
    <property type="protein sequence ID" value="KAI4374728.1"/>
    <property type="molecule type" value="Genomic_DNA"/>
</dbReference>
<evidence type="ECO:0000313" key="1">
    <source>
        <dbReference type="EMBL" id="KAI4374728.1"/>
    </source>
</evidence>
<evidence type="ECO:0000313" key="2">
    <source>
        <dbReference type="Proteomes" id="UP001057402"/>
    </source>
</evidence>
<proteinExistence type="predicted"/>
<sequence>MVSPSLIDPFSWMVSGAERATEREQKMEKKTRLVEAIGNILLVSIKVFLLCYRQDQSTGMSSYFEMSKRGSTISHRHEPFCVFLFCTTLELCKGEQVSAEQAFSKGLAVSQEWRFQKKHPK</sequence>
<comment type="caution">
    <text evidence="1">The sequence shown here is derived from an EMBL/GenBank/DDBJ whole genome shotgun (WGS) entry which is preliminary data.</text>
</comment>
<keyword evidence="2" id="KW-1185">Reference proteome</keyword>
<name>A0ACB9R747_9MYRT</name>